<accession>A0A366EIU2</accession>
<reference evidence="7 8" key="1">
    <citation type="submission" date="2018-06" db="EMBL/GenBank/DDBJ databases">
        <title>Genomic Encyclopedia of Type Strains, Phase IV (KMG-IV): sequencing the most valuable type-strain genomes for metagenomic binning, comparative biology and taxonomic classification.</title>
        <authorList>
            <person name="Goeker M."/>
        </authorList>
    </citation>
    <scope>NUCLEOTIDE SEQUENCE [LARGE SCALE GENOMIC DNA]</scope>
    <source>
        <strain evidence="7 8">DSM 24875</strain>
    </source>
</reference>
<dbReference type="CDD" id="cd00498">
    <property type="entry name" value="Hsp33"/>
    <property type="match status" value="1"/>
</dbReference>
<sequence length="321" mass="34397">MSAPVRTVSAEAVDDIVLPFAVEGLSTRGRLVRLGPAIHAVLERHGYPEPVSKLLAEAATLAILLGSTLKEEGRFQLQTKSDGPVSMLLVDFDAPSNVRALARFDRARVARAASGDDLVGHGHLAFTIDPGGDLSRYQGVVALEGLGLEAAAHSYFERSEQIPTLVRLAVGETVTAAGRSWRAGGLIVQHLPSAGPGRRADFHPGDAPEGTEPHRLDEDDAWTEAKALASTTEAHELIDPTLSAERLLFRLFNERGVRVFEPTRLAAQCRCSAEGVDAMLRSFPPEEIAHMVGDDGMIGVTCEFCSTKRVFNPADYGVSSP</sequence>
<dbReference type="Proteomes" id="UP000253529">
    <property type="component" value="Unassembled WGS sequence"/>
</dbReference>
<dbReference type="SUPFAM" id="SSF64397">
    <property type="entry name" value="Hsp33 domain"/>
    <property type="match status" value="1"/>
</dbReference>
<dbReference type="Gene3D" id="3.55.30.10">
    <property type="entry name" value="Hsp33 domain"/>
    <property type="match status" value="1"/>
</dbReference>
<dbReference type="GO" id="GO:0005737">
    <property type="term" value="C:cytoplasm"/>
    <property type="evidence" value="ECO:0007669"/>
    <property type="project" value="InterPro"/>
</dbReference>
<protein>
    <submittedName>
        <fullName evidence="7">Molecular chaperone Hsp33</fullName>
    </submittedName>
</protein>
<evidence type="ECO:0000256" key="4">
    <source>
        <dbReference type="ARBA" id="ARBA00023186"/>
    </source>
</evidence>
<dbReference type="GO" id="GO:0042026">
    <property type="term" value="P:protein refolding"/>
    <property type="evidence" value="ECO:0007669"/>
    <property type="project" value="TreeGrafter"/>
</dbReference>
<evidence type="ECO:0000256" key="2">
    <source>
        <dbReference type="ARBA" id="ARBA00022833"/>
    </source>
</evidence>
<proteinExistence type="predicted"/>
<evidence type="ECO:0000256" key="6">
    <source>
        <dbReference type="SAM" id="MobiDB-lite"/>
    </source>
</evidence>
<dbReference type="GO" id="GO:0044183">
    <property type="term" value="F:protein folding chaperone"/>
    <property type="evidence" value="ECO:0007669"/>
    <property type="project" value="TreeGrafter"/>
</dbReference>
<dbReference type="Pfam" id="PF01430">
    <property type="entry name" value="HSP33"/>
    <property type="match status" value="1"/>
</dbReference>
<keyword evidence="5" id="KW-0676">Redox-active center</keyword>
<gene>
    <name evidence="7" type="ORF">DFR50_15332</name>
</gene>
<evidence type="ECO:0000256" key="5">
    <source>
        <dbReference type="ARBA" id="ARBA00023284"/>
    </source>
</evidence>
<dbReference type="EMBL" id="QNRK01000053">
    <property type="protein sequence ID" value="RBP02332.1"/>
    <property type="molecule type" value="Genomic_DNA"/>
</dbReference>
<dbReference type="SUPFAM" id="SSF118352">
    <property type="entry name" value="HSP33 redox switch-like"/>
    <property type="match status" value="1"/>
</dbReference>
<keyword evidence="2" id="KW-0862">Zinc</keyword>
<dbReference type="InterPro" id="IPR016154">
    <property type="entry name" value="Heat_shock_Hsp33_C"/>
</dbReference>
<keyword evidence="4" id="KW-0143">Chaperone</keyword>
<evidence type="ECO:0000256" key="1">
    <source>
        <dbReference type="ARBA" id="ARBA00022490"/>
    </source>
</evidence>
<keyword evidence="8" id="KW-1185">Reference proteome</keyword>
<dbReference type="NCBIfam" id="NF002386">
    <property type="entry name" value="PRK01402.1"/>
    <property type="match status" value="1"/>
</dbReference>
<comment type="caution">
    <text evidence="7">The sequence shown here is derived from an EMBL/GenBank/DDBJ whole genome shotgun (WGS) entry which is preliminary data.</text>
</comment>
<name>A0A366EIU2_9HYPH</name>
<keyword evidence="1" id="KW-0963">Cytoplasm</keyword>
<feature type="compositionally biased region" description="Basic and acidic residues" evidence="6">
    <location>
        <begin position="198"/>
        <end position="215"/>
    </location>
</feature>
<dbReference type="PIRSF" id="PIRSF005261">
    <property type="entry name" value="Heat_shock_Hsp33"/>
    <property type="match status" value="1"/>
</dbReference>
<dbReference type="PANTHER" id="PTHR30111">
    <property type="entry name" value="33 KDA CHAPERONIN"/>
    <property type="match status" value="1"/>
</dbReference>
<dbReference type="GO" id="GO:0051082">
    <property type="term" value="F:unfolded protein binding"/>
    <property type="evidence" value="ECO:0007669"/>
    <property type="project" value="InterPro"/>
</dbReference>
<organism evidence="7 8">
    <name type="scientific">Roseiarcus fermentans</name>
    <dbReference type="NCBI Taxonomy" id="1473586"/>
    <lineage>
        <taxon>Bacteria</taxon>
        <taxon>Pseudomonadati</taxon>
        <taxon>Pseudomonadota</taxon>
        <taxon>Alphaproteobacteria</taxon>
        <taxon>Hyphomicrobiales</taxon>
        <taxon>Roseiarcaceae</taxon>
        <taxon>Roseiarcus</taxon>
    </lineage>
</organism>
<evidence type="ECO:0000313" key="7">
    <source>
        <dbReference type="EMBL" id="RBP02332.1"/>
    </source>
</evidence>
<evidence type="ECO:0000313" key="8">
    <source>
        <dbReference type="Proteomes" id="UP000253529"/>
    </source>
</evidence>
<dbReference type="PANTHER" id="PTHR30111:SF1">
    <property type="entry name" value="33 KDA CHAPERONIN"/>
    <property type="match status" value="1"/>
</dbReference>
<dbReference type="InterPro" id="IPR000397">
    <property type="entry name" value="Heat_shock_Hsp33"/>
</dbReference>
<dbReference type="InterPro" id="IPR023212">
    <property type="entry name" value="Hsp33_helix_hairpin_bin_dom_sf"/>
</dbReference>
<evidence type="ECO:0000256" key="3">
    <source>
        <dbReference type="ARBA" id="ARBA00023157"/>
    </source>
</evidence>
<dbReference type="Gene3D" id="1.10.287.480">
    <property type="entry name" value="helix hairpin bin"/>
    <property type="match status" value="1"/>
</dbReference>
<dbReference type="Gene3D" id="3.90.1280.10">
    <property type="entry name" value="HSP33 redox switch-like"/>
    <property type="match status" value="1"/>
</dbReference>
<dbReference type="InterPro" id="IPR016153">
    <property type="entry name" value="Heat_shock_Hsp33_N"/>
</dbReference>
<feature type="region of interest" description="Disordered" evidence="6">
    <location>
        <begin position="195"/>
        <end position="215"/>
    </location>
</feature>
<keyword evidence="3" id="KW-1015">Disulfide bond</keyword>
<dbReference type="RefSeq" id="WP_245428219.1">
    <property type="nucleotide sequence ID" value="NZ_QNRK01000053.1"/>
</dbReference>
<dbReference type="AlphaFoldDB" id="A0A366EIU2"/>